<evidence type="ECO:0000256" key="1">
    <source>
        <dbReference type="SAM" id="MobiDB-lite"/>
    </source>
</evidence>
<feature type="region of interest" description="Disordered" evidence="1">
    <location>
        <begin position="50"/>
        <end position="80"/>
    </location>
</feature>
<evidence type="ECO:0000313" key="2">
    <source>
        <dbReference type="EMBL" id="ABD87950.1"/>
    </source>
</evidence>
<gene>
    <name evidence="2" type="ordered locus">RPC_2398</name>
</gene>
<reference evidence="2" key="1">
    <citation type="submission" date="2006-03" db="EMBL/GenBank/DDBJ databases">
        <title>Complete sequence of Rhodopseudomonas palustris BisB18.</title>
        <authorList>
            <consortium name="US DOE Joint Genome Institute"/>
            <person name="Copeland A."/>
            <person name="Lucas S."/>
            <person name="Lapidus A."/>
            <person name="Barry K."/>
            <person name="Detter J.C."/>
            <person name="Glavina del Rio T."/>
            <person name="Hammon N."/>
            <person name="Israni S."/>
            <person name="Dalin E."/>
            <person name="Tice H."/>
            <person name="Pitluck S."/>
            <person name="Chain P."/>
            <person name="Malfatti S."/>
            <person name="Shin M."/>
            <person name="Vergez L."/>
            <person name="Schmutz J."/>
            <person name="Larimer F."/>
            <person name="Land M."/>
            <person name="Hauser L."/>
            <person name="Pelletier D.A."/>
            <person name="Kyrpides N."/>
            <person name="Anderson I."/>
            <person name="Oda Y."/>
            <person name="Harwood C.S."/>
            <person name="Richardson P."/>
        </authorList>
    </citation>
    <scope>NUCLEOTIDE SEQUENCE [LARGE SCALE GENOMIC DNA]</scope>
    <source>
        <strain evidence="2">BisB18</strain>
    </source>
</reference>
<proteinExistence type="predicted"/>
<dbReference type="EMBL" id="CP000301">
    <property type="protein sequence ID" value="ABD87950.1"/>
    <property type="molecule type" value="Genomic_DNA"/>
</dbReference>
<dbReference type="HOGENOM" id="CLU_2208033_0_0_5"/>
<dbReference type="STRING" id="316056.RPC_2398"/>
<sequence>MALRLARRSQPLRRRGDLPSEPRSSGTASARRGQCSGLLARDGRLIASRRDRGLDVAAAPANRRSHHREDDHRERRPSRGRIIGAGRALLVMNCERKAEAFEIHCMT</sequence>
<name>Q215I6_RHOPB</name>
<feature type="compositionally biased region" description="Basic residues" evidence="1">
    <location>
        <begin position="1"/>
        <end position="13"/>
    </location>
</feature>
<dbReference type="KEGG" id="rpc:RPC_2398"/>
<protein>
    <submittedName>
        <fullName evidence="2">Uncharacterized protein</fullName>
    </submittedName>
</protein>
<organism evidence="2">
    <name type="scientific">Rhodopseudomonas palustris (strain BisB18)</name>
    <dbReference type="NCBI Taxonomy" id="316056"/>
    <lineage>
        <taxon>Bacteria</taxon>
        <taxon>Pseudomonadati</taxon>
        <taxon>Pseudomonadota</taxon>
        <taxon>Alphaproteobacteria</taxon>
        <taxon>Hyphomicrobiales</taxon>
        <taxon>Nitrobacteraceae</taxon>
        <taxon>Rhodopseudomonas</taxon>
    </lineage>
</organism>
<dbReference type="AlphaFoldDB" id="Q215I6"/>
<feature type="region of interest" description="Disordered" evidence="1">
    <location>
        <begin position="1"/>
        <end position="34"/>
    </location>
</feature>
<accession>Q215I6</accession>